<dbReference type="PANTHER" id="PTHR24291">
    <property type="entry name" value="CYTOCHROME P450 FAMILY 4"/>
    <property type="match status" value="1"/>
</dbReference>
<proteinExistence type="evidence at transcript level"/>
<dbReference type="SUPFAM" id="SSF48264">
    <property type="entry name" value="Cytochrome P450"/>
    <property type="match status" value="1"/>
</dbReference>
<evidence type="ECO:0000256" key="7">
    <source>
        <dbReference type="ARBA" id="ARBA00023004"/>
    </source>
</evidence>
<dbReference type="OrthoDB" id="1470350at2759"/>
<evidence type="ECO:0000256" key="4">
    <source>
        <dbReference type="ARBA" id="ARBA00022617"/>
    </source>
</evidence>
<dbReference type="Gene3D" id="1.10.630.10">
    <property type="entry name" value="Cytochrome P450"/>
    <property type="match status" value="1"/>
</dbReference>
<name>X5DQR3_CHISP</name>
<dbReference type="InterPro" id="IPR050196">
    <property type="entry name" value="Cytochrome_P450_Monoox"/>
</dbReference>
<keyword evidence="11" id="KW-0732">Signal</keyword>
<keyword evidence="4 9" id="KW-0349">Heme</keyword>
<organism evidence="12">
    <name type="scientific">Chilo suppressalis</name>
    <name type="common">Asiatic rice borer moth</name>
    <dbReference type="NCBI Taxonomy" id="168631"/>
    <lineage>
        <taxon>Eukaryota</taxon>
        <taxon>Metazoa</taxon>
        <taxon>Ecdysozoa</taxon>
        <taxon>Arthropoda</taxon>
        <taxon>Hexapoda</taxon>
        <taxon>Insecta</taxon>
        <taxon>Pterygota</taxon>
        <taxon>Neoptera</taxon>
        <taxon>Endopterygota</taxon>
        <taxon>Lepidoptera</taxon>
        <taxon>Glossata</taxon>
        <taxon>Ditrysia</taxon>
        <taxon>Pyraloidea</taxon>
        <taxon>Crambidae</taxon>
        <taxon>Crambinae</taxon>
        <taxon>Chilo</taxon>
    </lineage>
</organism>
<evidence type="ECO:0000256" key="1">
    <source>
        <dbReference type="ARBA" id="ARBA00001971"/>
    </source>
</evidence>
<dbReference type="InterPro" id="IPR017972">
    <property type="entry name" value="Cyt_P450_CS"/>
</dbReference>
<evidence type="ECO:0000256" key="8">
    <source>
        <dbReference type="ARBA" id="ARBA00023033"/>
    </source>
</evidence>
<protein>
    <submittedName>
        <fullName evidence="12">CYP4M38</fullName>
    </submittedName>
</protein>
<feature type="signal peptide" evidence="11">
    <location>
        <begin position="1"/>
        <end position="31"/>
    </location>
</feature>
<evidence type="ECO:0000256" key="2">
    <source>
        <dbReference type="ARBA" id="ARBA00003690"/>
    </source>
</evidence>
<keyword evidence="8 10" id="KW-0503">Monooxygenase</keyword>
<dbReference type="GO" id="GO:0004497">
    <property type="term" value="F:monooxygenase activity"/>
    <property type="evidence" value="ECO:0007669"/>
    <property type="project" value="UniProtKB-KW"/>
</dbReference>
<dbReference type="InterPro" id="IPR002401">
    <property type="entry name" value="Cyt_P450_E_grp-I"/>
</dbReference>
<evidence type="ECO:0000256" key="5">
    <source>
        <dbReference type="ARBA" id="ARBA00022723"/>
    </source>
</evidence>
<keyword evidence="6 10" id="KW-0560">Oxidoreductase</keyword>
<dbReference type="GO" id="GO:0005506">
    <property type="term" value="F:iron ion binding"/>
    <property type="evidence" value="ECO:0007669"/>
    <property type="project" value="InterPro"/>
</dbReference>
<dbReference type="PANTHER" id="PTHR24291:SF105">
    <property type="entry name" value="CYTOCHROME P450 4P1-RELATED"/>
    <property type="match status" value="1"/>
</dbReference>
<dbReference type="PROSITE" id="PS00086">
    <property type="entry name" value="CYTOCHROME_P450"/>
    <property type="match status" value="1"/>
</dbReference>
<sequence length="507" mass="58661">MLFIILISTVCFLVFLHVLFNCHEKARLVRSIPGPDNIFLIGNALEFLATPVEIFGLTRKAANKWKIIYRFWAFNLAAVNVFTPEHVEKIISTTKFNSKSILYSFMRPWLQDGLLLSDGAKWQQRRKILTPTFHFNILQRFCVIIEENSRRMVEMLNNSAGEKVDVVPLMSEFTLNSICETAMGTRFSEEMADKGESYKAAIHSIGKGLVQRVTRIMLFSDLIFNLSAFGREQIKSIQIVQNFTKKVIKDRKANIEQYGAENLDDMDNNEYNMNNKRKRTAMLDLLIQAQKVNLIDDQGIQEEVDTFMFEGHDTTACGLMYCLMLLANHKDIQDKIFEELFTIFGNSDISASYDDLSKMRYLECCIKESLRLYPPVPFISRQLTESTDLGGYKIPSDVFCHIHIYDLHRREELFPDPLKFDPDRFLPENCIGRHPYAYIPFSAGPRNCIGQKFAMMEMKSAISAILRRFEIYPVTRPWDLRIAADLVLRSTEPIYVIFEKRNTLSSK</sequence>
<accession>X5DQR3</accession>
<reference evidence="12" key="1">
    <citation type="journal article" date="2014" name="Biochem. Biophys. Res. Commun.">
        <title>Genome-wide analysis reveals the expansion of Cytochrome P450 genes associated with xenobiotic metabolism in rice striped stem borer, Chilo suppressalis.</title>
        <authorList>
            <person name="Wang B."/>
            <person name="Shahzad M.F."/>
            <person name="Zhang Z."/>
            <person name="Sun H."/>
            <person name="Han P."/>
            <person name="Li F."/>
            <person name="Han Z."/>
        </authorList>
    </citation>
    <scope>NUCLEOTIDE SEQUENCE</scope>
</reference>
<evidence type="ECO:0000256" key="11">
    <source>
        <dbReference type="SAM" id="SignalP"/>
    </source>
</evidence>
<dbReference type="InterPro" id="IPR036396">
    <property type="entry name" value="Cyt_P450_sf"/>
</dbReference>
<dbReference type="GO" id="GO:0016705">
    <property type="term" value="F:oxidoreductase activity, acting on paired donors, with incorporation or reduction of molecular oxygen"/>
    <property type="evidence" value="ECO:0007669"/>
    <property type="project" value="InterPro"/>
</dbReference>
<dbReference type="Pfam" id="PF00067">
    <property type="entry name" value="p450"/>
    <property type="match status" value="1"/>
</dbReference>
<feature type="binding site" description="axial binding residue" evidence="9">
    <location>
        <position position="448"/>
    </location>
    <ligand>
        <name>heme</name>
        <dbReference type="ChEBI" id="CHEBI:30413"/>
    </ligand>
    <ligandPart>
        <name>Fe</name>
        <dbReference type="ChEBI" id="CHEBI:18248"/>
    </ligandPart>
</feature>
<keyword evidence="7 9" id="KW-0408">Iron</keyword>
<keyword evidence="5 9" id="KW-0479">Metal-binding</keyword>
<dbReference type="GO" id="GO:0020037">
    <property type="term" value="F:heme binding"/>
    <property type="evidence" value="ECO:0007669"/>
    <property type="project" value="InterPro"/>
</dbReference>
<dbReference type="PRINTS" id="PR00385">
    <property type="entry name" value="P450"/>
</dbReference>
<evidence type="ECO:0000256" key="3">
    <source>
        <dbReference type="ARBA" id="ARBA00010617"/>
    </source>
</evidence>
<dbReference type="AlphaFoldDB" id="X5DQR3"/>
<evidence type="ECO:0000313" key="12">
    <source>
        <dbReference type="EMBL" id="AHW57333.1"/>
    </source>
</evidence>
<evidence type="ECO:0000256" key="9">
    <source>
        <dbReference type="PIRSR" id="PIRSR602401-1"/>
    </source>
</evidence>
<comment type="similarity">
    <text evidence="3 10">Belongs to the cytochrome P450 family.</text>
</comment>
<evidence type="ECO:0000256" key="10">
    <source>
        <dbReference type="RuleBase" id="RU000461"/>
    </source>
</evidence>
<dbReference type="CDD" id="cd20628">
    <property type="entry name" value="CYP4"/>
    <property type="match status" value="1"/>
</dbReference>
<dbReference type="InterPro" id="IPR001128">
    <property type="entry name" value="Cyt_P450"/>
</dbReference>
<dbReference type="EMBL" id="KF701163">
    <property type="protein sequence ID" value="AHW57333.1"/>
    <property type="molecule type" value="mRNA"/>
</dbReference>
<comment type="cofactor">
    <cofactor evidence="1 9">
        <name>heme</name>
        <dbReference type="ChEBI" id="CHEBI:30413"/>
    </cofactor>
</comment>
<evidence type="ECO:0000256" key="6">
    <source>
        <dbReference type="ARBA" id="ARBA00023002"/>
    </source>
</evidence>
<dbReference type="PRINTS" id="PR00463">
    <property type="entry name" value="EP450I"/>
</dbReference>
<comment type="function">
    <text evidence="2">May be involved in the metabolism of insect hormones and in the breakdown of synthetic insecticides.</text>
</comment>
<feature type="chain" id="PRO_5004954547" evidence="11">
    <location>
        <begin position="32"/>
        <end position="507"/>
    </location>
</feature>